<dbReference type="AlphaFoldDB" id="A0A420IRE1"/>
<evidence type="ECO:0008006" key="4">
    <source>
        <dbReference type="Google" id="ProtNLM"/>
    </source>
</evidence>
<sequence>MNAHALLTSQGWRGTGNSLHPTSNAIGLSKPLLVGRKDDKNGLGKKKHHTSDMWWMQAFDQSLKSLETSDQGTALKSTPSRGGLDAVRRGAGKWVLANGGLYANFIKGDGLAGSLNSSSLPKDQLIEEKAIKPKKEKSTKRALKDTVSDVSRSKRVKKDSETKEERRARKLAKRLQRKKTTSTSTTESSSSGNLSMKENNKSKESIEKMSERQ</sequence>
<reference evidence="2 3" key="1">
    <citation type="journal article" date="2018" name="BMC Genomics">
        <title>Comparative genome analyses reveal sequence features reflecting distinct modes of host-adaptation between dicot and monocot powdery mildew.</title>
        <authorList>
            <person name="Wu Y."/>
            <person name="Ma X."/>
            <person name="Pan Z."/>
            <person name="Kale S.D."/>
            <person name="Song Y."/>
            <person name="King H."/>
            <person name="Zhang Q."/>
            <person name="Presley C."/>
            <person name="Deng X."/>
            <person name="Wei C.I."/>
            <person name="Xiao S."/>
        </authorList>
    </citation>
    <scope>NUCLEOTIDE SEQUENCE [LARGE SCALE GENOMIC DNA]</scope>
    <source>
        <strain evidence="2">UCSC1</strain>
    </source>
</reference>
<feature type="region of interest" description="Disordered" evidence="1">
    <location>
        <begin position="133"/>
        <end position="213"/>
    </location>
</feature>
<protein>
    <recommendedName>
        <fullName evidence="4">Dna-directed rna polymerase ii subunit rpb1</fullName>
    </recommendedName>
</protein>
<name>A0A420IRE1_9PEZI</name>
<dbReference type="EMBL" id="MCBR01006657">
    <property type="protein sequence ID" value="RKF77129.1"/>
    <property type="molecule type" value="Genomic_DNA"/>
</dbReference>
<comment type="caution">
    <text evidence="2">The sequence shown here is derived from an EMBL/GenBank/DDBJ whole genome shotgun (WGS) entry which is preliminary data.</text>
</comment>
<organism evidence="2 3">
    <name type="scientific">Golovinomyces cichoracearum</name>
    <dbReference type="NCBI Taxonomy" id="62708"/>
    <lineage>
        <taxon>Eukaryota</taxon>
        <taxon>Fungi</taxon>
        <taxon>Dikarya</taxon>
        <taxon>Ascomycota</taxon>
        <taxon>Pezizomycotina</taxon>
        <taxon>Leotiomycetes</taxon>
        <taxon>Erysiphales</taxon>
        <taxon>Erysiphaceae</taxon>
        <taxon>Golovinomyces</taxon>
    </lineage>
</organism>
<feature type="compositionally biased region" description="Basic residues" evidence="1">
    <location>
        <begin position="168"/>
        <end position="180"/>
    </location>
</feature>
<accession>A0A420IRE1</accession>
<evidence type="ECO:0000313" key="3">
    <source>
        <dbReference type="Proteomes" id="UP000285405"/>
    </source>
</evidence>
<dbReference type="Proteomes" id="UP000285405">
    <property type="component" value="Unassembled WGS sequence"/>
</dbReference>
<feature type="compositionally biased region" description="Basic and acidic residues" evidence="1">
    <location>
        <begin position="158"/>
        <end position="167"/>
    </location>
</feature>
<evidence type="ECO:0000256" key="1">
    <source>
        <dbReference type="SAM" id="MobiDB-lite"/>
    </source>
</evidence>
<feature type="compositionally biased region" description="Low complexity" evidence="1">
    <location>
        <begin position="181"/>
        <end position="197"/>
    </location>
</feature>
<gene>
    <name evidence="2" type="ORF">GcC1_066029</name>
</gene>
<dbReference type="OrthoDB" id="3366546at2759"/>
<evidence type="ECO:0000313" key="2">
    <source>
        <dbReference type="EMBL" id="RKF77129.1"/>
    </source>
</evidence>
<proteinExistence type="predicted"/>
<feature type="compositionally biased region" description="Basic and acidic residues" evidence="1">
    <location>
        <begin position="198"/>
        <end position="213"/>
    </location>
</feature>